<comment type="pathway">
    <text evidence="11">Porphyrin-containing compound metabolism.</text>
</comment>
<keyword evidence="3 13" id="KW-0812">Transmembrane</keyword>
<dbReference type="Pfam" id="PF02628">
    <property type="entry name" value="COX15-CtaA"/>
    <property type="match status" value="1"/>
</dbReference>
<evidence type="ECO:0000256" key="6">
    <source>
        <dbReference type="ARBA" id="ARBA00023002"/>
    </source>
</evidence>
<feature type="transmembrane region" description="Helical" evidence="13">
    <location>
        <begin position="232"/>
        <end position="255"/>
    </location>
</feature>
<proteinExistence type="predicted"/>
<protein>
    <submittedName>
        <fullName evidence="14">Heme A synthase, cytochrome oxidase biogenesis protein Cox15-CtaA</fullName>
    </submittedName>
</protein>
<keyword evidence="9 13" id="KW-0472">Membrane</keyword>
<keyword evidence="2" id="KW-1003">Cell membrane</keyword>
<evidence type="ECO:0000256" key="2">
    <source>
        <dbReference type="ARBA" id="ARBA00022475"/>
    </source>
</evidence>
<feature type="transmembrane region" description="Helical" evidence="13">
    <location>
        <begin position="303"/>
        <end position="323"/>
    </location>
</feature>
<dbReference type="RefSeq" id="WP_146648265.1">
    <property type="nucleotide sequence ID" value="NZ_CP012333.1"/>
</dbReference>
<evidence type="ECO:0000256" key="1">
    <source>
        <dbReference type="ARBA" id="ARBA00004141"/>
    </source>
</evidence>
<evidence type="ECO:0000256" key="13">
    <source>
        <dbReference type="SAM" id="Phobius"/>
    </source>
</evidence>
<evidence type="ECO:0000256" key="3">
    <source>
        <dbReference type="ARBA" id="ARBA00022692"/>
    </source>
</evidence>
<feature type="transmembrane region" description="Helical" evidence="13">
    <location>
        <begin position="19"/>
        <end position="36"/>
    </location>
</feature>
<keyword evidence="8" id="KW-0350">Heme biosynthesis</keyword>
<comment type="subcellular location">
    <subcellularLocation>
        <location evidence="1">Membrane</location>
        <topology evidence="1">Multi-pass membrane protein</topology>
    </subcellularLocation>
</comment>
<dbReference type="InterPro" id="IPR050450">
    <property type="entry name" value="COX15/CtaA_HemeA_synthase"/>
</dbReference>
<dbReference type="InterPro" id="IPR003780">
    <property type="entry name" value="COX15/CtaA_fam"/>
</dbReference>
<feature type="transmembrane region" description="Helical" evidence="13">
    <location>
        <begin position="136"/>
        <end position="158"/>
    </location>
</feature>
<dbReference type="Proteomes" id="UP000064967">
    <property type="component" value="Chromosome"/>
</dbReference>
<dbReference type="OrthoDB" id="9816428at2"/>
<organism evidence="14 15">
    <name type="scientific">Labilithrix luteola</name>
    <dbReference type="NCBI Taxonomy" id="1391654"/>
    <lineage>
        <taxon>Bacteria</taxon>
        <taxon>Pseudomonadati</taxon>
        <taxon>Myxococcota</taxon>
        <taxon>Polyangia</taxon>
        <taxon>Polyangiales</taxon>
        <taxon>Labilitrichaceae</taxon>
        <taxon>Labilithrix</taxon>
    </lineage>
</organism>
<feature type="transmembrane region" description="Helical" evidence="13">
    <location>
        <begin position="103"/>
        <end position="124"/>
    </location>
</feature>
<feature type="transmembrane region" description="Helical" evidence="13">
    <location>
        <begin position="70"/>
        <end position="91"/>
    </location>
</feature>
<sequence length="358" mass="37864">MGTPAAPAVPASRGRLARFAWFVLAYNLVVIAWGAFVRASGSGAGCGRHWPLCNGEVVPRPKSIATIIEAGHRATSGLALIFVCVLAVWAFRVFPKGDRVRRGAALTVVFMFGEALIGAGLVLFELVAHDASMKRALSMILHLGNTFLLLGALSITAWTIHRARTSPPTAERASRSRLLTVVLTLALLAVLVLGSSGAVAALGDTLFPARSLAEGLAQDLSPVAHAFLRLRLFHPFIALATGVLVLGAASFARVVHSAPRVRRFSHAVTALFVIQFCAGLLNVTLLAPIWMQLVHLLLADATWIALVLLGWEATYGDGALVLAQPPIMSRNGPGPMSEVPPSMSNVDPVTYAPAGETR</sequence>
<feature type="transmembrane region" description="Helical" evidence="13">
    <location>
        <begin position="267"/>
        <end position="291"/>
    </location>
</feature>
<keyword evidence="7" id="KW-0408">Iron</keyword>
<evidence type="ECO:0000256" key="12">
    <source>
        <dbReference type="SAM" id="MobiDB-lite"/>
    </source>
</evidence>
<dbReference type="AlphaFoldDB" id="A0A0K1PU45"/>
<keyword evidence="6" id="KW-0560">Oxidoreductase</keyword>
<dbReference type="STRING" id="1391654.AKJ09_03719"/>
<evidence type="ECO:0000256" key="10">
    <source>
        <dbReference type="ARBA" id="ARBA00023157"/>
    </source>
</evidence>
<keyword evidence="10" id="KW-1015">Disulfide bond</keyword>
<dbReference type="GO" id="GO:0046872">
    <property type="term" value="F:metal ion binding"/>
    <property type="evidence" value="ECO:0007669"/>
    <property type="project" value="UniProtKB-KW"/>
</dbReference>
<dbReference type="PANTHER" id="PTHR35457">
    <property type="entry name" value="HEME A SYNTHASE"/>
    <property type="match status" value="1"/>
</dbReference>
<name>A0A0K1PU45_9BACT</name>
<evidence type="ECO:0000256" key="11">
    <source>
        <dbReference type="ARBA" id="ARBA00023444"/>
    </source>
</evidence>
<evidence type="ECO:0000313" key="15">
    <source>
        <dbReference type="Proteomes" id="UP000064967"/>
    </source>
</evidence>
<evidence type="ECO:0000256" key="4">
    <source>
        <dbReference type="ARBA" id="ARBA00022723"/>
    </source>
</evidence>
<dbReference type="GO" id="GO:0016020">
    <property type="term" value="C:membrane"/>
    <property type="evidence" value="ECO:0007669"/>
    <property type="project" value="UniProtKB-SubCell"/>
</dbReference>
<keyword evidence="15" id="KW-1185">Reference proteome</keyword>
<dbReference type="PATRIC" id="fig|1391654.3.peg.3771"/>
<dbReference type="GO" id="GO:0006784">
    <property type="term" value="P:heme A biosynthetic process"/>
    <property type="evidence" value="ECO:0007669"/>
    <property type="project" value="InterPro"/>
</dbReference>
<feature type="region of interest" description="Disordered" evidence="12">
    <location>
        <begin position="333"/>
        <end position="358"/>
    </location>
</feature>
<evidence type="ECO:0000313" key="14">
    <source>
        <dbReference type="EMBL" id="AKU97055.1"/>
    </source>
</evidence>
<gene>
    <name evidence="14" type="ORF">AKJ09_03719</name>
</gene>
<reference evidence="14 15" key="1">
    <citation type="submission" date="2015-08" db="EMBL/GenBank/DDBJ databases">
        <authorList>
            <person name="Babu N.S."/>
            <person name="Beckwith C.J."/>
            <person name="Beseler K.G."/>
            <person name="Brison A."/>
            <person name="Carone J.V."/>
            <person name="Caskin T.P."/>
            <person name="Diamond M."/>
            <person name="Durham M.E."/>
            <person name="Foxe J.M."/>
            <person name="Go M."/>
            <person name="Henderson B.A."/>
            <person name="Jones I.B."/>
            <person name="McGettigan J.A."/>
            <person name="Micheletti S.J."/>
            <person name="Nasrallah M.E."/>
            <person name="Ortiz D."/>
            <person name="Piller C.R."/>
            <person name="Privatt S.R."/>
            <person name="Schneider S.L."/>
            <person name="Sharp S."/>
            <person name="Smith T.C."/>
            <person name="Stanton J.D."/>
            <person name="Ullery H.E."/>
            <person name="Wilson R.J."/>
            <person name="Serrano M.G."/>
            <person name="Buck G."/>
            <person name="Lee V."/>
            <person name="Wang Y."/>
            <person name="Carvalho R."/>
            <person name="Voegtly L."/>
            <person name="Shi R."/>
            <person name="Duckworth R."/>
            <person name="Johnson A."/>
            <person name="Loviza R."/>
            <person name="Walstead R."/>
            <person name="Shah Z."/>
            <person name="Kiflezghi M."/>
            <person name="Wade K."/>
            <person name="Ball S.L."/>
            <person name="Bradley K.W."/>
            <person name="Asai D.J."/>
            <person name="Bowman C.A."/>
            <person name="Russell D.A."/>
            <person name="Pope W.H."/>
            <person name="Jacobs-Sera D."/>
            <person name="Hendrix R.W."/>
            <person name="Hatfull G.F."/>
        </authorList>
    </citation>
    <scope>NUCLEOTIDE SEQUENCE [LARGE SCALE GENOMIC DNA]</scope>
    <source>
        <strain evidence="14 15">DSM 27648</strain>
    </source>
</reference>
<keyword evidence="5 13" id="KW-1133">Transmembrane helix</keyword>
<evidence type="ECO:0000256" key="5">
    <source>
        <dbReference type="ARBA" id="ARBA00022989"/>
    </source>
</evidence>
<accession>A0A0K1PU45</accession>
<dbReference type="KEGG" id="llu:AKJ09_03719"/>
<dbReference type="PANTHER" id="PTHR35457:SF1">
    <property type="entry name" value="HEME A SYNTHASE"/>
    <property type="match status" value="1"/>
</dbReference>
<dbReference type="GO" id="GO:0016491">
    <property type="term" value="F:oxidoreductase activity"/>
    <property type="evidence" value="ECO:0007669"/>
    <property type="project" value="UniProtKB-KW"/>
</dbReference>
<dbReference type="EMBL" id="CP012333">
    <property type="protein sequence ID" value="AKU97055.1"/>
    <property type="molecule type" value="Genomic_DNA"/>
</dbReference>
<keyword evidence="4" id="KW-0479">Metal-binding</keyword>
<evidence type="ECO:0000256" key="7">
    <source>
        <dbReference type="ARBA" id="ARBA00023004"/>
    </source>
</evidence>
<evidence type="ECO:0000256" key="8">
    <source>
        <dbReference type="ARBA" id="ARBA00023133"/>
    </source>
</evidence>
<evidence type="ECO:0000256" key="9">
    <source>
        <dbReference type="ARBA" id="ARBA00023136"/>
    </source>
</evidence>
<feature type="transmembrane region" description="Helical" evidence="13">
    <location>
        <begin position="178"/>
        <end position="202"/>
    </location>
</feature>